<dbReference type="Pfam" id="PF00651">
    <property type="entry name" value="BTB"/>
    <property type="match status" value="1"/>
</dbReference>
<accession>A0A8S3VHG7</accession>
<dbReference type="PANTHER" id="PTHR45774:SF4">
    <property type="entry name" value="AXUNDEAD, ISOFORM F"/>
    <property type="match status" value="1"/>
</dbReference>
<dbReference type="GO" id="GO:0022008">
    <property type="term" value="P:neurogenesis"/>
    <property type="evidence" value="ECO:0007669"/>
    <property type="project" value="TreeGrafter"/>
</dbReference>
<dbReference type="SUPFAM" id="SSF54695">
    <property type="entry name" value="POZ domain"/>
    <property type="match status" value="1"/>
</dbReference>
<evidence type="ECO:0000313" key="3">
    <source>
        <dbReference type="Proteomes" id="UP000683360"/>
    </source>
</evidence>
<evidence type="ECO:0000313" key="2">
    <source>
        <dbReference type="EMBL" id="CAG2256653.1"/>
    </source>
</evidence>
<dbReference type="InterPro" id="IPR011333">
    <property type="entry name" value="SKP1/BTB/POZ_sf"/>
</dbReference>
<gene>
    <name evidence="2" type="ORF">MEDL_67926</name>
</gene>
<protein>
    <submittedName>
        <fullName evidence="2">BTBD3_6</fullName>
    </submittedName>
</protein>
<dbReference type="AlphaFoldDB" id="A0A8S3VHG7"/>
<dbReference type="InterPro" id="IPR000210">
    <property type="entry name" value="BTB/POZ_dom"/>
</dbReference>
<feature type="domain" description="BTB" evidence="1">
    <location>
        <begin position="121"/>
        <end position="185"/>
    </location>
</feature>
<dbReference type="EMBL" id="CAJPWZ010003308">
    <property type="protein sequence ID" value="CAG2256653.1"/>
    <property type="molecule type" value="Genomic_DNA"/>
</dbReference>
<dbReference type="OrthoDB" id="45365at2759"/>
<dbReference type="PROSITE" id="PS50097">
    <property type="entry name" value="BTB"/>
    <property type="match status" value="1"/>
</dbReference>
<reference evidence="2" key="1">
    <citation type="submission" date="2021-03" db="EMBL/GenBank/DDBJ databases">
        <authorList>
            <person name="Bekaert M."/>
        </authorList>
    </citation>
    <scope>NUCLEOTIDE SEQUENCE</scope>
</reference>
<dbReference type="GO" id="GO:0005829">
    <property type="term" value="C:cytosol"/>
    <property type="evidence" value="ECO:0007669"/>
    <property type="project" value="TreeGrafter"/>
</dbReference>
<dbReference type="Gene3D" id="3.30.710.10">
    <property type="entry name" value="Potassium Channel Kv1.1, Chain A"/>
    <property type="match status" value="1"/>
</dbReference>
<sequence>MDVHRFGACYAIARIADVLHITTRGHDTCSFQLQSLSLLFISSLRIGIGGLGSAVVGCFNGISGFAASEMMTAYRMEQAWQHKKLNKDVEDESECVDLENKEIIETTADRLANICLTEDMADVFFSFQSENKARIPAHKMILALKSPVFRAMFYGSFPQSEEYTTFVIPSGVLTDDEQLQIFKAITITANALPCGKFRRRQRKGCKLTEISVNDILYPNKNNPNMFHQWVDLQSESLSVKANKRIMIKSISINPRFQQKSHDNCNVNVNIKIETVTPIHNPFEHNLKEDIARKSMKKAMTQ</sequence>
<proteinExistence type="predicted"/>
<comment type="caution">
    <text evidence="2">The sequence shown here is derived from an EMBL/GenBank/DDBJ whole genome shotgun (WGS) entry which is preliminary data.</text>
</comment>
<name>A0A8S3VHG7_MYTED</name>
<dbReference type="Proteomes" id="UP000683360">
    <property type="component" value="Unassembled WGS sequence"/>
</dbReference>
<organism evidence="2 3">
    <name type="scientific">Mytilus edulis</name>
    <name type="common">Blue mussel</name>
    <dbReference type="NCBI Taxonomy" id="6550"/>
    <lineage>
        <taxon>Eukaryota</taxon>
        <taxon>Metazoa</taxon>
        <taxon>Spiralia</taxon>
        <taxon>Lophotrochozoa</taxon>
        <taxon>Mollusca</taxon>
        <taxon>Bivalvia</taxon>
        <taxon>Autobranchia</taxon>
        <taxon>Pteriomorphia</taxon>
        <taxon>Mytilida</taxon>
        <taxon>Mytiloidea</taxon>
        <taxon>Mytilidae</taxon>
        <taxon>Mytilinae</taxon>
        <taxon>Mytilus</taxon>
    </lineage>
</organism>
<evidence type="ECO:0000259" key="1">
    <source>
        <dbReference type="PROSITE" id="PS50097"/>
    </source>
</evidence>
<keyword evidence="3" id="KW-1185">Reference proteome</keyword>
<dbReference type="PANTHER" id="PTHR45774">
    <property type="entry name" value="BTB/POZ DOMAIN-CONTAINING"/>
    <property type="match status" value="1"/>
</dbReference>